<dbReference type="Pfam" id="PF01039">
    <property type="entry name" value="Carboxyl_trans"/>
    <property type="match status" value="3"/>
</dbReference>
<comment type="caution">
    <text evidence="3">The sequence shown here is derived from an EMBL/GenBank/DDBJ whole genome shotgun (WGS) entry which is preliminary data.</text>
</comment>
<reference evidence="3" key="2">
    <citation type="journal article" date="2023" name="Science">
        <title>Genomic signatures of disease resistance in endangered staghorn corals.</title>
        <authorList>
            <person name="Vollmer S.V."/>
            <person name="Selwyn J.D."/>
            <person name="Despard B.A."/>
            <person name="Roesel C.L."/>
        </authorList>
    </citation>
    <scope>NUCLEOTIDE SEQUENCE</scope>
    <source>
        <strain evidence="3">K2</strain>
    </source>
</reference>
<organism evidence="3 4">
    <name type="scientific">Acropora cervicornis</name>
    <name type="common">Staghorn coral</name>
    <dbReference type="NCBI Taxonomy" id="6130"/>
    <lineage>
        <taxon>Eukaryota</taxon>
        <taxon>Metazoa</taxon>
        <taxon>Cnidaria</taxon>
        <taxon>Anthozoa</taxon>
        <taxon>Hexacorallia</taxon>
        <taxon>Scleractinia</taxon>
        <taxon>Astrocoeniina</taxon>
        <taxon>Acroporidae</taxon>
        <taxon>Acropora</taxon>
    </lineage>
</organism>
<dbReference type="PANTHER" id="PTHR22855:SF47">
    <property type="entry name" value="METHYLCROTONOYL-COA CARBOXYLASE"/>
    <property type="match status" value="1"/>
</dbReference>
<gene>
    <name evidence="3" type="ORF">P5673_005343</name>
</gene>
<dbReference type="SUPFAM" id="SSF52096">
    <property type="entry name" value="ClpP/crotonase"/>
    <property type="match status" value="2"/>
</dbReference>
<name>A0AAD9VD42_ACRCE</name>
<keyword evidence="4" id="KW-1185">Reference proteome</keyword>
<evidence type="ECO:0000313" key="3">
    <source>
        <dbReference type="EMBL" id="KAK2569525.1"/>
    </source>
</evidence>
<dbReference type="AlphaFoldDB" id="A0AAD9VD42"/>
<dbReference type="Gene3D" id="3.90.226.10">
    <property type="entry name" value="2-enoyl-CoA Hydratase, Chain A, domain 1"/>
    <property type="match status" value="4"/>
</dbReference>
<feature type="signal peptide" evidence="1">
    <location>
        <begin position="1"/>
        <end position="21"/>
    </location>
</feature>
<feature type="domain" description="Acetyl-coenzyme A carboxylase carboxyl transferase subunit beta" evidence="2">
    <location>
        <begin position="253"/>
        <end position="311"/>
    </location>
</feature>
<protein>
    <submittedName>
        <fullName evidence="3">Methylcrotonoyl-CoA carboxylase beta chain</fullName>
    </submittedName>
</protein>
<dbReference type="Proteomes" id="UP001249851">
    <property type="component" value="Unassembled WGS sequence"/>
</dbReference>
<evidence type="ECO:0000259" key="2">
    <source>
        <dbReference type="Pfam" id="PF01039"/>
    </source>
</evidence>
<dbReference type="GO" id="GO:0004485">
    <property type="term" value="F:methylcrotonoyl-CoA carboxylase activity"/>
    <property type="evidence" value="ECO:0007669"/>
    <property type="project" value="TreeGrafter"/>
</dbReference>
<dbReference type="GO" id="GO:1905202">
    <property type="term" value="C:methylcrotonoyl-CoA carboxylase complex"/>
    <property type="evidence" value="ECO:0007669"/>
    <property type="project" value="TreeGrafter"/>
</dbReference>
<dbReference type="InterPro" id="IPR029045">
    <property type="entry name" value="ClpP/crotonase-like_dom_sf"/>
</dbReference>
<dbReference type="InterPro" id="IPR034733">
    <property type="entry name" value="AcCoA_carboxyl_beta"/>
</dbReference>
<evidence type="ECO:0000256" key="1">
    <source>
        <dbReference type="SAM" id="SignalP"/>
    </source>
</evidence>
<feature type="domain" description="Acetyl-coenzyme A carboxylase carboxyl transferase subunit beta" evidence="2">
    <location>
        <begin position="180"/>
        <end position="219"/>
    </location>
</feature>
<dbReference type="InterPro" id="IPR045190">
    <property type="entry name" value="MCCB/AccD1-like"/>
</dbReference>
<reference evidence="3" key="1">
    <citation type="journal article" date="2023" name="G3 (Bethesda)">
        <title>Whole genome assembly and annotation of the endangered Caribbean coral Acropora cervicornis.</title>
        <authorList>
            <person name="Selwyn J.D."/>
            <person name="Vollmer S.V."/>
        </authorList>
    </citation>
    <scope>NUCLEOTIDE SEQUENCE</scope>
    <source>
        <strain evidence="3">K2</strain>
    </source>
</reference>
<proteinExistence type="predicted"/>
<evidence type="ECO:0000313" key="4">
    <source>
        <dbReference type="Proteomes" id="UP001249851"/>
    </source>
</evidence>
<accession>A0AAD9VD42</accession>
<dbReference type="GO" id="GO:0006552">
    <property type="term" value="P:L-leucine catabolic process"/>
    <property type="evidence" value="ECO:0007669"/>
    <property type="project" value="TreeGrafter"/>
</dbReference>
<feature type="chain" id="PRO_5042156701" evidence="1">
    <location>
        <begin position="22"/>
        <end position="446"/>
    </location>
</feature>
<sequence>MNHPLFCRIFCVRRVFTNLLASPLIKAVGAREASNGNNFQRICSFLDKNNPEFLAKIPVRTEVLKNFEDAKNKALQGGGQKAIERHTKRNKKLLVRERIDKLLDKGSHFLELSQFAGLNLEYGDVPCAGVVSGIGEVSGRLCVIIANDATVKGGTIYPIAVKKQLRAQEVAKADIFPETGGRVFYNEAVMSMNGIPTVCVVCGSCTAGAAYVPTMADEAAATGEVVTAEELGALAKDPLHDAEDLLTLALYDSAQFPIYEILARVVDGSQFQEFKAKFGSTLITGFAYVSGHLVGIVANNGFLSSQASLKEQACLIKDQAKMMSAVACAEVPKITVVMKGSFGPSSYALCGRSFDPHFLFTWPTATVAMDTVKGMAERCCFESGIEDDESSDEKQKEFKDTILKKGSQLLTMDQRVYGMTVLELSLRAALSSFPNKKSNKFGVFRM</sequence>
<keyword evidence="1" id="KW-0732">Signal</keyword>
<dbReference type="GO" id="GO:0005739">
    <property type="term" value="C:mitochondrion"/>
    <property type="evidence" value="ECO:0007669"/>
    <property type="project" value="TreeGrafter"/>
</dbReference>
<dbReference type="EMBL" id="JARQWQ010000009">
    <property type="protein sequence ID" value="KAK2569525.1"/>
    <property type="molecule type" value="Genomic_DNA"/>
</dbReference>
<feature type="domain" description="Acetyl-coenzyme A carboxylase carboxyl transferase subunit beta" evidence="2">
    <location>
        <begin position="91"/>
        <end position="173"/>
    </location>
</feature>
<dbReference type="PANTHER" id="PTHR22855">
    <property type="entry name" value="ACETYL, PROPIONYL, PYRUVATE, AND GLUTACONYL CARBOXYLASE-RELATED"/>
    <property type="match status" value="1"/>
</dbReference>